<dbReference type="PROSITE" id="PS00191">
    <property type="entry name" value="CYTOCHROME_B5_1"/>
    <property type="match status" value="1"/>
</dbReference>
<dbReference type="InterPro" id="IPR001199">
    <property type="entry name" value="Cyt_B5-like_heme/steroid-bd"/>
</dbReference>
<dbReference type="InterPro" id="IPR036400">
    <property type="entry name" value="Cyt_B5-like_heme/steroid_sf"/>
</dbReference>
<dbReference type="InterPro" id="IPR018506">
    <property type="entry name" value="Cyt_B5_heme-BS"/>
</dbReference>
<comment type="caution">
    <text evidence="7">The sequence shown here is derived from an EMBL/GenBank/DDBJ whole genome shotgun (WGS) entry which is preliminary data.</text>
</comment>
<dbReference type="AlphaFoldDB" id="A0AAD8V6W9"/>
<organism evidence="7 8">
    <name type="scientific">Colletotrichum navitas</name>
    <dbReference type="NCBI Taxonomy" id="681940"/>
    <lineage>
        <taxon>Eukaryota</taxon>
        <taxon>Fungi</taxon>
        <taxon>Dikarya</taxon>
        <taxon>Ascomycota</taxon>
        <taxon>Pezizomycotina</taxon>
        <taxon>Sordariomycetes</taxon>
        <taxon>Hypocreomycetidae</taxon>
        <taxon>Glomerellales</taxon>
        <taxon>Glomerellaceae</taxon>
        <taxon>Colletotrichum</taxon>
        <taxon>Colletotrichum graminicola species complex</taxon>
    </lineage>
</organism>
<protein>
    <submittedName>
        <fullName evidence="7">Cytochrome b5-like Heme/Steroid binding domain-containing protein</fullName>
    </submittedName>
</protein>
<feature type="compositionally biased region" description="Basic residues" evidence="5">
    <location>
        <begin position="820"/>
        <end position="830"/>
    </location>
</feature>
<evidence type="ECO:0000313" key="7">
    <source>
        <dbReference type="EMBL" id="KAK1593780.1"/>
    </source>
</evidence>
<evidence type="ECO:0000256" key="1">
    <source>
        <dbReference type="ARBA" id="ARBA00022617"/>
    </source>
</evidence>
<dbReference type="GO" id="GO:0020037">
    <property type="term" value="F:heme binding"/>
    <property type="evidence" value="ECO:0007669"/>
    <property type="project" value="InterPro"/>
</dbReference>
<gene>
    <name evidence="7" type="ORF">LY79DRAFT_589537</name>
</gene>
<keyword evidence="1" id="KW-0349">Heme</keyword>
<reference evidence="7" key="1">
    <citation type="submission" date="2021-06" db="EMBL/GenBank/DDBJ databases">
        <title>Comparative genomics, transcriptomics and evolutionary studies reveal genomic signatures of adaptation to plant cell wall in hemibiotrophic fungi.</title>
        <authorList>
            <consortium name="DOE Joint Genome Institute"/>
            <person name="Baroncelli R."/>
            <person name="Diaz J.F."/>
            <person name="Benocci T."/>
            <person name="Peng M."/>
            <person name="Battaglia E."/>
            <person name="Haridas S."/>
            <person name="Andreopoulos W."/>
            <person name="Labutti K."/>
            <person name="Pangilinan J."/>
            <person name="Floch G.L."/>
            <person name="Makela M.R."/>
            <person name="Henrissat B."/>
            <person name="Grigoriev I.V."/>
            <person name="Crouch J.A."/>
            <person name="De Vries R.P."/>
            <person name="Sukno S.A."/>
            <person name="Thon M.R."/>
        </authorList>
    </citation>
    <scope>NUCLEOTIDE SEQUENCE</scope>
    <source>
        <strain evidence="7">CBS 125086</strain>
    </source>
</reference>
<proteinExistence type="inferred from homology"/>
<feature type="domain" description="Cytochrome b5 heme-binding" evidence="6">
    <location>
        <begin position="524"/>
        <end position="607"/>
    </location>
</feature>
<dbReference type="SMART" id="SM01117">
    <property type="entry name" value="Cyt-b5"/>
    <property type="match status" value="1"/>
</dbReference>
<dbReference type="SUPFAM" id="SSF55856">
    <property type="entry name" value="Cytochrome b5-like heme/steroid binding domain"/>
    <property type="match status" value="1"/>
</dbReference>
<dbReference type="GeneID" id="85445287"/>
<dbReference type="Gene3D" id="3.10.120.10">
    <property type="entry name" value="Cytochrome b5-like heme/steroid binding domain"/>
    <property type="match status" value="1"/>
</dbReference>
<dbReference type="EMBL" id="JAHLJV010000023">
    <property type="protein sequence ID" value="KAK1593780.1"/>
    <property type="molecule type" value="Genomic_DNA"/>
</dbReference>
<sequence length="911" mass="103621">MTTSDFWDVHVRKYGFPSLRWTWVCEGRFETSNGEAQMRPAKIMGQPYRYSRYGELNRSMKTVAQRLRKRRLDLKRLRPWYAQEYAFWSRTLYAETMLRSALRLLSQTLCGHSFQHEANANDFINKLLKPHNRLSDLEAARPEKARTSKMFYHAMGFLAQAVLPVRTGTITYRVNGVVEYPDRLRPALRPTFAGDLAFLDQVMNWGKAAADAMRIRTLYDDATPSHDRELCMSNARLAFRRWQVLGFVSTPVARDFEREWELLRRQMDQRPLDDARLDWSPGTWHLLRRYSGEAEHQVSAFFRPREQMEQQSEGVDADIPAGAIARPAIPTTLIATSGPAAAAPWIPYYNSGEVGDHQRLNGTSQWCCMWTGREMAIYDVSDLLAGGSWTKAARAYITQPVQMPLCRAARLDRLSQVWLNRFCRERPLGYVAAVRRKEDVRINDGKEGRPRWAMAGEDVYDVTNVELLPELQDLEVIFTEASHEDPVAEAVNRGYHPDVIQAALRPYRIGWAQKKEPEVLYRMHHIFTASEVKWHTTRETGIYVIIRGKVYDFTNFIDLHPGGSSIIAQVAGTDATSVWDRFHSSPMTDFGFDVHQHLETLEIGRVVEERFATVLTLPPTEICIRNYIYSKDKIDANNKILDLLDGYWGTDGTADMEKPNPSEAYLRLWDTPWFIVAKMGRPPNKLPYMSPKVLEKMDGKERPDGFNESWVSSDCIVYNVTCERPPPSPSSLLPPPLTKPLRFSVDDRDLIDLLMKNCSHRIIGLLHTPKRGFDSVEKPIAWKTSYRRTPAITPKPVPQAGSSAAMAMPTPAPASFTVRPLHRLRKKRQKTNNTGTGYPSPKLIDSGPPNAANDEPSGEPMDESPDGPKDDPIDNPMDTSRIAARTTLEQMGFPAELGTGAGGHERKILGW</sequence>
<keyword evidence="2" id="KW-0479">Metal-binding</keyword>
<evidence type="ECO:0000256" key="2">
    <source>
        <dbReference type="ARBA" id="ARBA00022723"/>
    </source>
</evidence>
<evidence type="ECO:0000256" key="5">
    <source>
        <dbReference type="SAM" id="MobiDB-lite"/>
    </source>
</evidence>
<evidence type="ECO:0000259" key="6">
    <source>
        <dbReference type="PROSITE" id="PS50255"/>
    </source>
</evidence>
<dbReference type="GO" id="GO:0046872">
    <property type="term" value="F:metal ion binding"/>
    <property type="evidence" value="ECO:0007669"/>
    <property type="project" value="UniProtKB-KW"/>
</dbReference>
<feature type="region of interest" description="Disordered" evidence="5">
    <location>
        <begin position="790"/>
        <end position="911"/>
    </location>
</feature>
<keyword evidence="8" id="KW-1185">Reference proteome</keyword>
<accession>A0AAD8V6W9</accession>
<evidence type="ECO:0000256" key="4">
    <source>
        <dbReference type="ARBA" id="ARBA00038168"/>
    </source>
</evidence>
<dbReference type="Pfam" id="PF00173">
    <property type="entry name" value="Cyt-b5"/>
    <property type="match status" value="1"/>
</dbReference>
<keyword evidence="3" id="KW-0408">Iron</keyword>
<dbReference type="Proteomes" id="UP001230504">
    <property type="component" value="Unassembled WGS sequence"/>
</dbReference>
<dbReference type="GO" id="GO:0016020">
    <property type="term" value="C:membrane"/>
    <property type="evidence" value="ECO:0007669"/>
    <property type="project" value="TreeGrafter"/>
</dbReference>
<dbReference type="RefSeq" id="XP_060415046.1">
    <property type="nucleotide sequence ID" value="XM_060561047.1"/>
</dbReference>
<name>A0AAD8V6W9_9PEZI</name>
<feature type="compositionally biased region" description="Low complexity" evidence="5">
    <location>
        <begin position="800"/>
        <end position="815"/>
    </location>
</feature>
<evidence type="ECO:0000256" key="3">
    <source>
        <dbReference type="ARBA" id="ARBA00023004"/>
    </source>
</evidence>
<dbReference type="InterPro" id="IPR050668">
    <property type="entry name" value="Cytochrome_b5"/>
</dbReference>
<dbReference type="PANTHER" id="PTHR19359">
    <property type="entry name" value="CYTOCHROME B5"/>
    <property type="match status" value="1"/>
</dbReference>
<evidence type="ECO:0000313" key="8">
    <source>
        <dbReference type="Proteomes" id="UP001230504"/>
    </source>
</evidence>
<feature type="compositionally biased region" description="Acidic residues" evidence="5">
    <location>
        <begin position="856"/>
        <end position="865"/>
    </location>
</feature>
<dbReference type="PROSITE" id="PS50255">
    <property type="entry name" value="CYTOCHROME_B5_2"/>
    <property type="match status" value="1"/>
</dbReference>
<comment type="similarity">
    <text evidence="4">Belongs to the cytochrome b5 family.</text>
</comment>